<evidence type="ECO:0000313" key="1">
    <source>
        <dbReference type="EMBL" id="KIK05695.1"/>
    </source>
</evidence>
<sequence length="56" mass="6213">MSLSATVLIKSRGSESRRLSQPAANLRTLASKPSDPISLRWLCTLKQPHVLMQLKP</sequence>
<reference evidence="1 2" key="1">
    <citation type="submission" date="2014-04" db="EMBL/GenBank/DDBJ databases">
        <authorList>
            <consortium name="DOE Joint Genome Institute"/>
            <person name="Kuo A."/>
            <person name="Kohler A."/>
            <person name="Nagy L.G."/>
            <person name="Floudas D."/>
            <person name="Copeland A."/>
            <person name="Barry K.W."/>
            <person name="Cichocki N."/>
            <person name="Veneault-Fourrey C."/>
            <person name="LaButti K."/>
            <person name="Lindquist E.A."/>
            <person name="Lipzen A."/>
            <person name="Lundell T."/>
            <person name="Morin E."/>
            <person name="Murat C."/>
            <person name="Sun H."/>
            <person name="Tunlid A."/>
            <person name="Henrissat B."/>
            <person name="Grigoriev I.V."/>
            <person name="Hibbett D.S."/>
            <person name="Martin F."/>
            <person name="Nordberg H.P."/>
            <person name="Cantor M.N."/>
            <person name="Hua S.X."/>
        </authorList>
    </citation>
    <scope>NUCLEOTIDE SEQUENCE [LARGE SCALE GENOMIC DNA]</scope>
    <source>
        <strain evidence="1 2">LaAM-08-1</strain>
    </source>
</reference>
<reference evidence="2" key="2">
    <citation type="submission" date="2015-01" db="EMBL/GenBank/DDBJ databases">
        <title>Evolutionary Origins and Diversification of the Mycorrhizal Mutualists.</title>
        <authorList>
            <consortium name="DOE Joint Genome Institute"/>
            <consortium name="Mycorrhizal Genomics Consortium"/>
            <person name="Kohler A."/>
            <person name="Kuo A."/>
            <person name="Nagy L.G."/>
            <person name="Floudas D."/>
            <person name="Copeland A."/>
            <person name="Barry K.W."/>
            <person name="Cichocki N."/>
            <person name="Veneault-Fourrey C."/>
            <person name="LaButti K."/>
            <person name="Lindquist E.A."/>
            <person name="Lipzen A."/>
            <person name="Lundell T."/>
            <person name="Morin E."/>
            <person name="Murat C."/>
            <person name="Riley R."/>
            <person name="Ohm R."/>
            <person name="Sun H."/>
            <person name="Tunlid A."/>
            <person name="Henrissat B."/>
            <person name="Grigoriev I.V."/>
            <person name="Hibbett D.S."/>
            <person name="Martin F."/>
        </authorList>
    </citation>
    <scope>NUCLEOTIDE SEQUENCE [LARGE SCALE GENOMIC DNA]</scope>
    <source>
        <strain evidence="2">LaAM-08-1</strain>
    </source>
</reference>
<gene>
    <name evidence="1" type="ORF">K443DRAFT_674977</name>
</gene>
<organism evidence="1 2">
    <name type="scientific">Laccaria amethystina LaAM-08-1</name>
    <dbReference type="NCBI Taxonomy" id="1095629"/>
    <lineage>
        <taxon>Eukaryota</taxon>
        <taxon>Fungi</taxon>
        <taxon>Dikarya</taxon>
        <taxon>Basidiomycota</taxon>
        <taxon>Agaricomycotina</taxon>
        <taxon>Agaricomycetes</taxon>
        <taxon>Agaricomycetidae</taxon>
        <taxon>Agaricales</taxon>
        <taxon>Agaricineae</taxon>
        <taxon>Hydnangiaceae</taxon>
        <taxon>Laccaria</taxon>
    </lineage>
</organism>
<dbReference type="EMBL" id="KN838558">
    <property type="protein sequence ID" value="KIK05695.1"/>
    <property type="molecule type" value="Genomic_DNA"/>
</dbReference>
<dbReference type="Proteomes" id="UP000054477">
    <property type="component" value="Unassembled WGS sequence"/>
</dbReference>
<keyword evidence="2" id="KW-1185">Reference proteome</keyword>
<name>A0A0C9X0T0_9AGAR</name>
<evidence type="ECO:0000313" key="2">
    <source>
        <dbReference type="Proteomes" id="UP000054477"/>
    </source>
</evidence>
<protein>
    <submittedName>
        <fullName evidence="1">Unplaced genomic scaffold K443scaffold_23, whole genome shotgun sequence</fullName>
    </submittedName>
</protein>
<dbReference type="HOGENOM" id="CLU_3014509_0_0_1"/>
<proteinExistence type="predicted"/>
<accession>A0A0C9X0T0</accession>
<dbReference type="AlphaFoldDB" id="A0A0C9X0T0"/>